<keyword evidence="1" id="KW-0677">Repeat</keyword>
<dbReference type="InterPro" id="IPR037401">
    <property type="entry name" value="SnoaL-like"/>
</dbReference>
<accession>A0A540W785</accession>
<dbReference type="Proteomes" id="UP000319103">
    <property type="component" value="Unassembled WGS sequence"/>
</dbReference>
<gene>
    <name evidence="5" type="ORF">E6W39_24955</name>
</gene>
<dbReference type="SUPFAM" id="SSF54427">
    <property type="entry name" value="NTF2-like"/>
    <property type="match status" value="1"/>
</dbReference>
<dbReference type="RefSeq" id="WP_141635437.1">
    <property type="nucleotide sequence ID" value="NZ_VIGB01000003.1"/>
</dbReference>
<reference evidence="5 6" key="1">
    <citation type="submission" date="2019-06" db="EMBL/GenBank/DDBJ databases">
        <title>Description of Kitasatospora acidophila sp. nov. isolated from pine grove soil, and reclassification of Streptomyces novaecaesareae to Kitasatospora novaeceasareae comb. nov.</title>
        <authorList>
            <person name="Kim M.J."/>
        </authorList>
    </citation>
    <scope>NUCLEOTIDE SEQUENCE [LARGE SCALE GENOMIC DNA]</scope>
    <source>
        <strain evidence="5 6">MMS16-CNU292</strain>
    </source>
</reference>
<evidence type="ECO:0000256" key="3">
    <source>
        <dbReference type="PROSITE-ProRule" id="PRU00023"/>
    </source>
</evidence>
<dbReference type="Pfam" id="PF12680">
    <property type="entry name" value="SnoaL_2"/>
    <property type="match status" value="1"/>
</dbReference>
<dbReference type="PANTHER" id="PTHR24201">
    <property type="entry name" value="ANK_REP_REGION DOMAIN-CONTAINING PROTEIN"/>
    <property type="match status" value="1"/>
</dbReference>
<keyword evidence="6" id="KW-1185">Reference proteome</keyword>
<feature type="repeat" description="ANK" evidence="3">
    <location>
        <begin position="364"/>
        <end position="396"/>
    </location>
</feature>
<sequence>MTESDQTAQTRAVAERWFTALTSGDFPTALDCLAEDVEWINYAPVPGYNDDMAWIGTVRGRQGVLDSLGVFTGQAQVDKEELVRISVDGEFAAGVIQEQSTIKATGLPFEIEFVQWLTVRDGKIVRWKSYTDPSQIIRAIRGDDDPRSRHDSPALLDAVWARDAAKAAALLTQGADANTRDAESGLTPLMIAAGQADPETVKVLLAHGADPLTADSRAGATALHKACQGGSVAVARALVEAGAFVDAVAPTTGHTPLMDALWFKYPELVEYLLEQGAGLEVYTHYGFSLKQHFEYELNVNTRGKDLLLRAEQYLNDRRAGDSAAVEAQQLMAAVTADDAVKVAELLAAGARTDEVFPRLNGFNDGHQPLHVAARDGHTEIVRQLLAAGADVNAVEPCFGAVPLHKAVYNGHAEITTLLVNADGINLDFQGATNGYSPLHDALWHGYEDCARILLAAGARTDLVGHDGKTPRDIAVDTFGAEHPLVAELTSTAS</sequence>
<dbReference type="SUPFAM" id="SSF48403">
    <property type="entry name" value="Ankyrin repeat"/>
    <property type="match status" value="2"/>
</dbReference>
<dbReference type="InterPro" id="IPR032710">
    <property type="entry name" value="NTF2-like_dom_sf"/>
</dbReference>
<feature type="repeat" description="ANK" evidence="3">
    <location>
        <begin position="252"/>
        <end position="284"/>
    </location>
</feature>
<dbReference type="PRINTS" id="PR01415">
    <property type="entry name" value="ANKYRIN"/>
</dbReference>
<dbReference type="InterPro" id="IPR036770">
    <property type="entry name" value="Ankyrin_rpt-contain_sf"/>
</dbReference>
<evidence type="ECO:0000256" key="2">
    <source>
        <dbReference type="ARBA" id="ARBA00023043"/>
    </source>
</evidence>
<dbReference type="InterPro" id="IPR002110">
    <property type="entry name" value="Ankyrin_rpt"/>
</dbReference>
<feature type="repeat" description="ANK" evidence="3">
    <location>
        <begin position="433"/>
        <end position="465"/>
    </location>
</feature>
<name>A0A540W785_9ACTN</name>
<evidence type="ECO:0000313" key="6">
    <source>
        <dbReference type="Proteomes" id="UP000319103"/>
    </source>
</evidence>
<organism evidence="5 6">
    <name type="scientific">Kitasatospora acidiphila</name>
    <dbReference type="NCBI Taxonomy" id="2567942"/>
    <lineage>
        <taxon>Bacteria</taxon>
        <taxon>Bacillati</taxon>
        <taxon>Actinomycetota</taxon>
        <taxon>Actinomycetes</taxon>
        <taxon>Kitasatosporales</taxon>
        <taxon>Streptomycetaceae</taxon>
        <taxon>Kitasatospora</taxon>
    </lineage>
</organism>
<dbReference type="PROSITE" id="PS50088">
    <property type="entry name" value="ANK_REPEAT"/>
    <property type="match status" value="5"/>
</dbReference>
<feature type="domain" description="SnoaL-like" evidence="4">
    <location>
        <begin position="14"/>
        <end position="127"/>
    </location>
</feature>
<comment type="caution">
    <text evidence="5">The sequence shown here is derived from an EMBL/GenBank/DDBJ whole genome shotgun (WGS) entry which is preliminary data.</text>
</comment>
<keyword evidence="2 3" id="KW-0040">ANK repeat</keyword>
<dbReference type="SMART" id="SM00248">
    <property type="entry name" value="ANK"/>
    <property type="match status" value="7"/>
</dbReference>
<feature type="repeat" description="ANK" evidence="3">
    <location>
        <begin position="184"/>
        <end position="216"/>
    </location>
</feature>
<evidence type="ECO:0000256" key="1">
    <source>
        <dbReference type="ARBA" id="ARBA00022737"/>
    </source>
</evidence>
<dbReference type="EMBL" id="VIGB01000003">
    <property type="protein sequence ID" value="TQF04885.1"/>
    <property type="molecule type" value="Genomic_DNA"/>
</dbReference>
<protein>
    <recommendedName>
        <fullName evidence="4">SnoaL-like domain-containing protein</fullName>
    </recommendedName>
</protein>
<dbReference type="OrthoDB" id="9812708at2"/>
<dbReference type="PROSITE" id="PS50297">
    <property type="entry name" value="ANK_REP_REGION"/>
    <property type="match status" value="5"/>
</dbReference>
<dbReference type="Pfam" id="PF12796">
    <property type="entry name" value="Ank_2"/>
    <property type="match status" value="2"/>
</dbReference>
<dbReference type="Pfam" id="PF00023">
    <property type="entry name" value="Ank"/>
    <property type="match status" value="1"/>
</dbReference>
<dbReference type="Gene3D" id="1.25.40.20">
    <property type="entry name" value="Ankyrin repeat-containing domain"/>
    <property type="match status" value="2"/>
</dbReference>
<evidence type="ECO:0000259" key="4">
    <source>
        <dbReference type="Pfam" id="PF12680"/>
    </source>
</evidence>
<dbReference type="AlphaFoldDB" id="A0A540W785"/>
<proteinExistence type="predicted"/>
<evidence type="ECO:0000313" key="5">
    <source>
        <dbReference type="EMBL" id="TQF04885.1"/>
    </source>
</evidence>
<dbReference type="Gene3D" id="3.10.450.50">
    <property type="match status" value="1"/>
</dbReference>
<dbReference type="InterPro" id="IPR050776">
    <property type="entry name" value="Ank_Repeat/CDKN_Inhibitor"/>
</dbReference>
<feature type="repeat" description="ANK" evidence="3">
    <location>
        <begin position="218"/>
        <end position="250"/>
    </location>
</feature>